<evidence type="ECO:0000313" key="2">
    <source>
        <dbReference type="Proteomes" id="UP000594015"/>
    </source>
</evidence>
<reference evidence="1 2" key="1">
    <citation type="submission" date="2018-06" db="EMBL/GenBank/DDBJ databases">
        <title>Comparative genomics of Bradyrhizobium nodulating Arachidis hypogaea.</title>
        <authorList>
            <person name="Li Y."/>
        </authorList>
    </citation>
    <scope>NUCLEOTIDE SEQUENCE [LARGE SCALE GENOMIC DNA]</scope>
    <source>
        <strain evidence="1 2">CCBAU 051107</strain>
    </source>
</reference>
<dbReference type="EMBL" id="CP030050">
    <property type="protein sequence ID" value="QOZ69311.1"/>
    <property type="molecule type" value="Genomic_DNA"/>
</dbReference>
<name>A0AAE7TIV2_9BRAD</name>
<dbReference type="AlphaFoldDB" id="A0AAE7TIV2"/>
<sequence length="66" mass="7480">MVSERGQRTSRFIVRRGSTGWMVYDRERKGPALIGTEWAANLTKEQAERAYRTLSRSVGQPEAPPS</sequence>
<proteinExistence type="predicted"/>
<accession>A0AAE7TIV2</accession>
<dbReference type="Proteomes" id="UP000594015">
    <property type="component" value="Chromosome"/>
</dbReference>
<protein>
    <submittedName>
        <fullName evidence="1">Uncharacterized protein</fullName>
    </submittedName>
</protein>
<evidence type="ECO:0000313" key="1">
    <source>
        <dbReference type="EMBL" id="QOZ69311.1"/>
    </source>
</evidence>
<gene>
    <name evidence="1" type="ORF">WN72_25590</name>
</gene>
<dbReference type="KEGG" id="barh:WN72_25590"/>
<organism evidence="1 2">
    <name type="scientific">Bradyrhizobium arachidis</name>
    <dbReference type="NCBI Taxonomy" id="858423"/>
    <lineage>
        <taxon>Bacteria</taxon>
        <taxon>Pseudomonadati</taxon>
        <taxon>Pseudomonadota</taxon>
        <taxon>Alphaproteobacteria</taxon>
        <taxon>Hyphomicrobiales</taxon>
        <taxon>Nitrobacteraceae</taxon>
        <taxon>Bradyrhizobium</taxon>
    </lineage>
</organism>